<evidence type="ECO:0000256" key="1">
    <source>
        <dbReference type="SAM" id="Phobius"/>
    </source>
</evidence>
<dbReference type="EMBL" id="MUHY01000001">
    <property type="protein sequence ID" value="PSB91860.1"/>
    <property type="molecule type" value="Genomic_DNA"/>
</dbReference>
<dbReference type="Proteomes" id="UP000242660">
    <property type="component" value="Unassembled WGS sequence"/>
</dbReference>
<protein>
    <recommendedName>
        <fullName evidence="4">Transmembrane lipoprotein</fullName>
    </recommendedName>
</protein>
<feature type="transmembrane region" description="Helical" evidence="1">
    <location>
        <begin position="12"/>
        <end position="31"/>
    </location>
</feature>
<keyword evidence="1" id="KW-0812">Transmembrane</keyword>
<accession>A0ABX5FDR4</accession>
<keyword evidence="1" id="KW-0472">Membrane</keyword>
<dbReference type="PIRSF" id="PIRSF019883">
    <property type="entry name" value="UCP019883"/>
    <property type="match status" value="1"/>
</dbReference>
<organism evidence="2 3">
    <name type="scientific">Candidatus Pandoraea novymonadis</name>
    <dbReference type="NCBI Taxonomy" id="1808959"/>
    <lineage>
        <taxon>Bacteria</taxon>
        <taxon>Pseudomonadati</taxon>
        <taxon>Pseudomonadota</taxon>
        <taxon>Betaproteobacteria</taxon>
        <taxon>Burkholderiales</taxon>
        <taxon>Burkholderiaceae</taxon>
        <taxon>Pandoraea</taxon>
    </lineage>
</organism>
<dbReference type="Pfam" id="PF10993">
    <property type="entry name" value="DUF2818"/>
    <property type="match status" value="1"/>
</dbReference>
<name>A0ABX5FDR4_9BURK</name>
<comment type="caution">
    <text evidence="2">The sequence shown here is derived from an EMBL/GenBank/DDBJ whole genome shotgun (WGS) entry which is preliminary data.</text>
</comment>
<evidence type="ECO:0000313" key="3">
    <source>
        <dbReference type="Proteomes" id="UP000242660"/>
    </source>
</evidence>
<sequence length="111" mass="12653">MIVGCHQIMSVSTGSALVILIALLGANLPFLNQRLFAIFRIDHPIKPLRWRLMEMVATYFGVGLLAFLVESFIGDVFIQGWEFYVTTVSLFAVFAFPGFAYRYLSCRRHLM</sequence>
<gene>
    <name evidence="2" type="ORF">BZL35_00076</name>
</gene>
<evidence type="ECO:0008006" key="4">
    <source>
        <dbReference type="Google" id="ProtNLM"/>
    </source>
</evidence>
<dbReference type="InterPro" id="IPR016768">
    <property type="entry name" value="UCP019883"/>
</dbReference>
<keyword evidence="1" id="KW-1133">Transmembrane helix</keyword>
<keyword evidence="3" id="KW-1185">Reference proteome</keyword>
<feature type="transmembrane region" description="Helical" evidence="1">
    <location>
        <begin position="52"/>
        <end position="69"/>
    </location>
</feature>
<evidence type="ECO:0000313" key="2">
    <source>
        <dbReference type="EMBL" id="PSB91860.1"/>
    </source>
</evidence>
<feature type="transmembrane region" description="Helical" evidence="1">
    <location>
        <begin position="81"/>
        <end position="104"/>
    </location>
</feature>
<proteinExistence type="predicted"/>
<reference evidence="2 3" key="1">
    <citation type="journal article" date="2017" name="Front. Microbiol.">
        <title>Genome of Ca. Pandoraea novymonadis, an Endosymbiotic Bacterium of the Trypanosomatid Novymonas esmeraldas.</title>
        <authorList>
            <person name="Kostygov A.Y."/>
            <person name="Butenko A."/>
            <person name="Nenarokova A."/>
            <person name="Tashyreva D."/>
            <person name="Flegontov P."/>
            <person name="Lukes J."/>
            <person name="Yurchenko V."/>
        </authorList>
    </citation>
    <scope>NUCLEOTIDE SEQUENCE [LARGE SCALE GENOMIC DNA]</scope>
    <source>
        <strain evidence="2 3">E262</strain>
    </source>
</reference>